<feature type="region of interest" description="Disordered" evidence="1">
    <location>
        <begin position="76"/>
        <end position="98"/>
    </location>
</feature>
<dbReference type="EMBL" id="JBHSBM010000009">
    <property type="protein sequence ID" value="MFC4057226.1"/>
    <property type="molecule type" value="Genomic_DNA"/>
</dbReference>
<sequence>MHVHRDAAQRGCAAAHYRLSGPGNWPRFCVVRLPENWRLVMAFPEVDTIAFLILNRHDNRTDPYAFLEEAFGLPDRSGHGAGRTQPKPSCCNDTDEPPLAEDAELMAAIDQIVRRAR</sequence>
<evidence type="ECO:0000313" key="2">
    <source>
        <dbReference type="EMBL" id="MFC4057226.1"/>
    </source>
</evidence>
<evidence type="ECO:0000256" key="1">
    <source>
        <dbReference type="SAM" id="MobiDB-lite"/>
    </source>
</evidence>
<protein>
    <submittedName>
        <fullName evidence="2">Uncharacterized protein</fullName>
    </submittedName>
</protein>
<reference evidence="3" key="1">
    <citation type="journal article" date="2019" name="Int. J. Syst. Evol. Microbiol.">
        <title>The Global Catalogue of Microorganisms (GCM) 10K type strain sequencing project: providing services to taxonomists for standard genome sequencing and annotation.</title>
        <authorList>
            <consortium name="The Broad Institute Genomics Platform"/>
            <consortium name="The Broad Institute Genome Sequencing Center for Infectious Disease"/>
            <person name="Wu L."/>
            <person name="Ma J."/>
        </authorList>
    </citation>
    <scope>NUCLEOTIDE SEQUENCE [LARGE SCALE GENOMIC DNA]</scope>
    <source>
        <strain evidence="3">TBRC 4489</strain>
    </source>
</reference>
<keyword evidence="3" id="KW-1185">Reference proteome</keyword>
<gene>
    <name evidence="2" type="ORF">ACFOWE_02910</name>
</gene>
<comment type="caution">
    <text evidence="2">The sequence shown here is derived from an EMBL/GenBank/DDBJ whole genome shotgun (WGS) entry which is preliminary data.</text>
</comment>
<dbReference type="RefSeq" id="WP_377285337.1">
    <property type="nucleotide sequence ID" value="NZ_JBHSBM010000009.1"/>
</dbReference>
<evidence type="ECO:0000313" key="3">
    <source>
        <dbReference type="Proteomes" id="UP001595850"/>
    </source>
</evidence>
<name>A0ABV8I1V0_9ACTN</name>
<proteinExistence type="predicted"/>
<organism evidence="2 3">
    <name type="scientific">Planomonospora corallina</name>
    <dbReference type="NCBI Taxonomy" id="1806052"/>
    <lineage>
        <taxon>Bacteria</taxon>
        <taxon>Bacillati</taxon>
        <taxon>Actinomycetota</taxon>
        <taxon>Actinomycetes</taxon>
        <taxon>Streptosporangiales</taxon>
        <taxon>Streptosporangiaceae</taxon>
        <taxon>Planomonospora</taxon>
    </lineage>
</organism>
<dbReference type="Proteomes" id="UP001595850">
    <property type="component" value="Unassembled WGS sequence"/>
</dbReference>
<accession>A0ABV8I1V0</accession>